<dbReference type="EMBL" id="BSDC01000001">
    <property type="protein sequence ID" value="GLH66130.1"/>
    <property type="molecule type" value="Genomic_DNA"/>
</dbReference>
<reference evidence="1" key="1">
    <citation type="journal article" date="2023" name="Antonie Van Leeuwenhoek">
        <title>Mesoterricola silvestris gen. nov., sp. nov., Mesoterricola sediminis sp. nov., Geothrix oryzae sp. nov., Geothrix edaphica sp. nov., Geothrix rubra sp. nov., and Geothrix limicola sp. nov., six novel members of Acidobacteriota isolated from soils.</title>
        <authorList>
            <person name="Itoh H."/>
            <person name="Sugisawa Y."/>
            <person name="Mise K."/>
            <person name="Xu Z."/>
            <person name="Kuniyasu M."/>
            <person name="Ushijima N."/>
            <person name="Kawano K."/>
            <person name="Kobayashi E."/>
            <person name="Shiratori Y."/>
            <person name="Masuda Y."/>
            <person name="Senoo K."/>
        </authorList>
    </citation>
    <scope>NUCLEOTIDE SEQUENCE</scope>
    <source>
        <strain evidence="1">Red802</strain>
    </source>
</reference>
<comment type="caution">
    <text evidence="1">The sequence shown here is derived from an EMBL/GenBank/DDBJ whole genome shotgun (WGS) entry which is preliminary data.</text>
</comment>
<keyword evidence="2" id="KW-1185">Reference proteome</keyword>
<sequence>MKPLSQRVTEEAEARGDFPHGGITESIIGAAIKVQRSLGPGLFESAYEACLIHELQQSGHTITTQVPLDIHYGDLHVPCAYRLDLIVDDVVIVELKTVERLLDIHRAQVHSYLRFSGKAVGLLLNFWAWPLKDGGIERIVRSRP</sequence>
<evidence type="ECO:0000313" key="1">
    <source>
        <dbReference type="EMBL" id="GLH66130.1"/>
    </source>
</evidence>
<dbReference type="RefSeq" id="WP_285606211.1">
    <property type="nucleotide sequence ID" value="NZ_BSDC01000001.1"/>
</dbReference>
<name>A0ABQ5PUK0_9BACT</name>
<evidence type="ECO:0000313" key="2">
    <source>
        <dbReference type="Proteomes" id="UP001165044"/>
    </source>
</evidence>
<accession>A0ABQ5PUK0</accession>
<proteinExistence type="predicted"/>
<dbReference type="Proteomes" id="UP001165044">
    <property type="component" value="Unassembled WGS sequence"/>
</dbReference>
<protein>
    <recommendedName>
        <fullName evidence="3">GxxExxY protein</fullName>
    </recommendedName>
</protein>
<dbReference type="NCBIfam" id="TIGR04256">
    <property type="entry name" value="GxxExxY"/>
    <property type="match status" value="1"/>
</dbReference>
<gene>
    <name evidence="1" type="ORF">GETHED_04940</name>
</gene>
<dbReference type="InterPro" id="IPR026350">
    <property type="entry name" value="GxxExxY"/>
</dbReference>
<evidence type="ECO:0008006" key="3">
    <source>
        <dbReference type="Google" id="ProtNLM"/>
    </source>
</evidence>
<dbReference type="Pfam" id="PF13366">
    <property type="entry name" value="PDDEXK_3"/>
    <property type="match status" value="1"/>
</dbReference>
<organism evidence="1 2">
    <name type="scientific">Geothrix edaphica</name>
    <dbReference type="NCBI Taxonomy" id="2927976"/>
    <lineage>
        <taxon>Bacteria</taxon>
        <taxon>Pseudomonadati</taxon>
        <taxon>Acidobacteriota</taxon>
        <taxon>Holophagae</taxon>
        <taxon>Holophagales</taxon>
        <taxon>Holophagaceae</taxon>
        <taxon>Geothrix</taxon>
    </lineage>
</organism>